<keyword evidence="3" id="KW-0238">DNA-binding</keyword>
<dbReference type="InterPro" id="IPR012337">
    <property type="entry name" value="RNaseH-like_sf"/>
</dbReference>
<gene>
    <name evidence="3" type="ORF">EC912_1201</name>
</gene>
<dbReference type="InterPro" id="IPR036397">
    <property type="entry name" value="RNaseH_sf"/>
</dbReference>
<name>A0A4R3YFL8_9GAMM</name>
<keyword evidence="3" id="KW-0371">Homeobox</keyword>
<protein>
    <submittedName>
        <fullName evidence="3">Homeodomain-containing protein</fullName>
    </submittedName>
</protein>
<dbReference type="AlphaFoldDB" id="A0A4R3YFL8"/>
<dbReference type="GO" id="GO:0003677">
    <property type="term" value="F:DNA binding"/>
    <property type="evidence" value="ECO:0007669"/>
    <property type="project" value="UniProtKB-KW"/>
</dbReference>
<dbReference type="PANTHER" id="PTHR35004:SF6">
    <property type="entry name" value="TRANSPOSASE"/>
    <property type="match status" value="1"/>
</dbReference>
<dbReference type="InterPro" id="IPR047656">
    <property type="entry name" value="IS481-like_transpos"/>
</dbReference>
<dbReference type="Proteomes" id="UP000295645">
    <property type="component" value="Unassembled WGS sequence"/>
</dbReference>
<evidence type="ECO:0000256" key="1">
    <source>
        <dbReference type="SAM" id="MobiDB-lite"/>
    </source>
</evidence>
<keyword evidence="4" id="KW-1185">Reference proteome</keyword>
<proteinExistence type="predicted"/>
<accession>A0A4R3YFL8</accession>
<feature type="domain" description="Integrase catalytic" evidence="2">
    <location>
        <begin position="148"/>
        <end position="317"/>
    </location>
</feature>
<dbReference type="SUPFAM" id="SSF46689">
    <property type="entry name" value="Homeodomain-like"/>
    <property type="match status" value="1"/>
</dbReference>
<dbReference type="Pfam" id="PF13683">
    <property type="entry name" value="rve_3"/>
    <property type="match status" value="1"/>
</dbReference>
<organism evidence="3 4">
    <name type="scientific">Luteibacter rhizovicinus</name>
    <dbReference type="NCBI Taxonomy" id="242606"/>
    <lineage>
        <taxon>Bacteria</taxon>
        <taxon>Pseudomonadati</taxon>
        <taxon>Pseudomonadota</taxon>
        <taxon>Gammaproteobacteria</taxon>
        <taxon>Lysobacterales</taxon>
        <taxon>Rhodanobacteraceae</taxon>
        <taxon>Luteibacter</taxon>
    </lineage>
</organism>
<dbReference type="Gene3D" id="3.30.420.10">
    <property type="entry name" value="Ribonuclease H-like superfamily/Ribonuclease H"/>
    <property type="match status" value="1"/>
</dbReference>
<dbReference type="EMBL" id="SMCS01000020">
    <property type="protein sequence ID" value="TCV90987.1"/>
    <property type="molecule type" value="Genomic_DNA"/>
</dbReference>
<evidence type="ECO:0000259" key="2">
    <source>
        <dbReference type="PROSITE" id="PS50994"/>
    </source>
</evidence>
<evidence type="ECO:0000313" key="4">
    <source>
        <dbReference type="Proteomes" id="UP000295645"/>
    </source>
</evidence>
<evidence type="ECO:0000313" key="3">
    <source>
        <dbReference type="EMBL" id="TCV90987.1"/>
    </source>
</evidence>
<dbReference type="PROSITE" id="PS50994">
    <property type="entry name" value="INTEGRASE"/>
    <property type="match status" value="1"/>
</dbReference>
<sequence>MGYTLAGLFPAEVPCAMPWKETTAMSLRAEFLALAKSRHVPISQLALRFGISRKTAHKWLRREAAGEPVSEHSRRPRHSPCQTSAAVEAAVVKLRLAQPAWGGRTLSRILRDSGQDAPPPSTVNHILRRHGLLGRDRAISATHWHRFEHPGPNDLWQMDHKGPICVGQRPCSPLTVLDDHSRYNLILKASSDLRGASVKDALTEAFRRYGLPLRMNMDNGSPWGIGYGHSRSLSTLALWLVRLGIHLSFSAPFHPQTNGKIERFHRTLKVELLSRYTFTSFAQAQLAFDRWRDIYNGLRPHQGINMDVPVDRYQASPRAFPEVFPEIEYAPDDQLLKVAMRGRLRFKGRIHQVSVALSGYIVAARPHPDRDSVYDLYFSHHRIGTIDLNEPA</sequence>
<dbReference type="GO" id="GO:0015074">
    <property type="term" value="P:DNA integration"/>
    <property type="evidence" value="ECO:0007669"/>
    <property type="project" value="InterPro"/>
</dbReference>
<feature type="region of interest" description="Disordered" evidence="1">
    <location>
        <begin position="62"/>
        <end position="82"/>
    </location>
</feature>
<dbReference type="PANTHER" id="PTHR35004">
    <property type="entry name" value="TRANSPOSASE RV3428C-RELATED"/>
    <property type="match status" value="1"/>
</dbReference>
<dbReference type="NCBIfam" id="NF033577">
    <property type="entry name" value="transpos_IS481"/>
    <property type="match status" value="1"/>
</dbReference>
<reference evidence="3 4" key="1">
    <citation type="submission" date="2019-03" db="EMBL/GenBank/DDBJ databases">
        <title>Above-ground endophytic microbial communities from plants in different locations in the United States.</title>
        <authorList>
            <person name="Frank C."/>
        </authorList>
    </citation>
    <scope>NUCLEOTIDE SEQUENCE [LARGE SCALE GENOMIC DNA]</scope>
    <source>
        <strain evidence="3 4">LP_13_YM</strain>
    </source>
</reference>
<dbReference type="InterPro" id="IPR001584">
    <property type="entry name" value="Integrase_cat-core"/>
</dbReference>
<feature type="compositionally biased region" description="Basic and acidic residues" evidence="1">
    <location>
        <begin position="62"/>
        <end position="73"/>
    </location>
</feature>
<dbReference type="InterPro" id="IPR009057">
    <property type="entry name" value="Homeodomain-like_sf"/>
</dbReference>
<dbReference type="SUPFAM" id="SSF53098">
    <property type="entry name" value="Ribonuclease H-like"/>
    <property type="match status" value="1"/>
</dbReference>
<dbReference type="Pfam" id="PF13565">
    <property type="entry name" value="HTH_32"/>
    <property type="match status" value="1"/>
</dbReference>
<comment type="caution">
    <text evidence="3">The sequence shown here is derived from an EMBL/GenBank/DDBJ whole genome shotgun (WGS) entry which is preliminary data.</text>
</comment>